<feature type="chain" id="PRO_5011691714" evidence="2">
    <location>
        <begin position="30"/>
        <end position="223"/>
    </location>
</feature>
<dbReference type="STRING" id="46177.SAMN05660976_04037"/>
<gene>
    <name evidence="3" type="ORF">SAMN05660976_04037</name>
</gene>
<keyword evidence="1" id="KW-1133">Transmembrane helix</keyword>
<feature type="signal peptide" evidence="2">
    <location>
        <begin position="1"/>
        <end position="29"/>
    </location>
</feature>
<sequence length="223" mass="22826">MKLGLSAYMGAVAASTAAAYLIQGPAAWAVPVTIGAMACDPEGIDKVAKAWLDSASDLRDAHADLGRAAKGAPPETWDAEDGKAFETHATAFQATVLKSCEINQGAGQGLTQIRTLGQAGALLAATTSTALLTTGWAVAASQGALLGSLPVRVAAMRFAATINRVLAGSMRRQILVTAALAGILTASAAWTAGRRQELLTMVRDPAGGRPDFRPVAKLSTEQA</sequence>
<keyword evidence="2" id="KW-0732">Signal</keyword>
<dbReference type="Proteomes" id="UP000198953">
    <property type="component" value="Unassembled WGS sequence"/>
</dbReference>
<keyword evidence="1" id="KW-0812">Transmembrane</keyword>
<evidence type="ECO:0000256" key="2">
    <source>
        <dbReference type="SAM" id="SignalP"/>
    </source>
</evidence>
<accession>A0A1H7V9P5</accession>
<keyword evidence="1" id="KW-0472">Membrane</keyword>
<keyword evidence="4" id="KW-1185">Reference proteome</keyword>
<feature type="transmembrane region" description="Helical" evidence="1">
    <location>
        <begin position="174"/>
        <end position="193"/>
    </location>
</feature>
<proteinExistence type="predicted"/>
<evidence type="ECO:0000313" key="3">
    <source>
        <dbReference type="EMBL" id="SEM05477.1"/>
    </source>
</evidence>
<reference evidence="3 4" key="1">
    <citation type="submission" date="2016-10" db="EMBL/GenBank/DDBJ databases">
        <authorList>
            <person name="de Groot N.N."/>
        </authorList>
    </citation>
    <scope>NUCLEOTIDE SEQUENCE [LARGE SCALE GENOMIC DNA]</scope>
    <source>
        <strain evidence="3 4">DSM 43357</strain>
    </source>
</reference>
<protein>
    <submittedName>
        <fullName evidence="3">Uncharacterized protein</fullName>
    </submittedName>
</protein>
<evidence type="ECO:0000313" key="4">
    <source>
        <dbReference type="Proteomes" id="UP000198953"/>
    </source>
</evidence>
<dbReference type="OrthoDB" id="3526705at2"/>
<dbReference type="EMBL" id="FOBF01000009">
    <property type="protein sequence ID" value="SEM05477.1"/>
    <property type="molecule type" value="Genomic_DNA"/>
</dbReference>
<dbReference type="AlphaFoldDB" id="A0A1H7V9P5"/>
<organism evidence="3 4">
    <name type="scientific">Nonomuraea pusilla</name>
    <dbReference type="NCBI Taxonomy" id="46177"/>
    <lineage>
        <taxon>Bacteria</taxon>
        <taxon>Bacillati</taxon>
        <taxon>Actinomycetota</taxon>
        <taxon>Actinomycetes</taxon>
        <taxon>Streptosporangiales</taxon>
        <taxon>Streptosporangiaceae</taxon>
        <taxon>Nonomuraea</taxon>
    </lineage>
</organism>
<evidence type="ECO:0000256" key="1">
    <source>
        <dbReference type="SAM" id="Phobius"/>
    </source>
</evidence>
<name>A0A1H7V9P5_9ACTN</name>
<dbReference type="RefSeq" id="WP_055506572.1">
    <property type="nucleotide sequence ID" value="NZ_BBZG01000004.1"/>
</dbReference>